<protein>
    <recommendedName>
        <fullName evidence="3">ATP-dependent DNA helicase</fullName>
    </recommendedName>
</protein>
<dbReference type="InParanoid" id="A0A162PNA4"/>
<evidence type="ECO:0000313" key="2">
    <source>
        <dbReference type="Proteomes" id="UP000077315"/>
    </source>
</evidence>
<dbReference type="GeneID" id="29003042"/>
<accession>A0A162PNA4</accession>
<evidence type="ECO:0000313" key="1">
    <source>
        <dbReference type="EMBL" id="OAD70536.1"/>
    </source>
</evidence>
<dbReference type="EMBL" id="KV440988">
    <property type="protein sequence ID" value="OAD70536.1"/>
    <property type="molecule type" value="Genomic_DNA"/>
</dbReference>
<dbReference type="Proteomes" id="UP000077315">
    <property type="component" value="Unassembled WGS sequence"/>
</dbReference>
<organism evidence="1 2">
    <name type="scientific">Phycomyces blakesleeanus (strain ATCC 8743b / DSM 1359 / FGSC 10004 / NBRC 33097 / NRRL 1555)</name>
    <dbReference type="NCBI Taxonomy" id="763407"/>
    <lineage>
        <taxon>Eukaryota</taxon>
        <taxon>Fungi</taxon>
        <taxon>Fungi incertae sedis</taxon>
        <taxon>Mucoromycota</taxon>
        <taxon>Mucoromycotina</taxon>
        <taxon>Mucoromycetes</taxon>
        <taxon>Mucorales</taxon>
        <taxon>Phycomycetaceae</taxon>
        <taxon>Phycomyces</taxon>
    </lineage>
</organism>
<name>A0A162PNA4_PHYB8</name>
<gene>
    <name evidence="1" type="ORF">PHYBLDRAFT_69634</name>
</gene>
<sequence length="167" mass="19436">MLKVGISLLILQNIHSEARLYNETNINVTQLIQYVIGVKRFDKGHDSLQHLIPELNMTTNEREFSFCLSSHRFPICSAFAMTIKKLKDKLLIILKYILIHLYYLRNSYTVLGTAAISKQKRSFKIFTERDLHVLHCKIVKDRSANLNTLIQTMSIILHQTVCKDILY</sequence>
<dbReference type="RefSeq" id="XP_018288576.1">
    <property type="nucleotide sequence ID" value="XM_018442136.1"/>
</dbReference>
<reference evidence="2" key="1">
    <citation type="submission" date="2015-06" db="EMBL/GenBank/DDBJ databases">
        <title>Expansion of signal transduction pathways in fungi by whole-genome duplication.</title>
        <authorList>
            <consortium name="DOE Joint Genome Institute"/>
            <person name="Corrochano L.M."/>
            <person name="Kuo A."/>
            <person name="Marcet-Houben M."/>
            <person name="Polaino S."/>
            <person name="Salamov A."/>
            <person name="Villalobos J.M."/>
            <person name="Alvarez M.I."/>
            <person name="Avalos J."/>
            <person name="Benito E.P."/>
            <person name="Benoit I."/>
            <person name="Burger G."/>
            <person name="Camino L.P."/>
            <person name="Canovas D."/>
            <person name="Cerda-Olmedo E."/>
            <person name="Cheng J.-F."/>
            <person name="Dominguez A."/>
            <person name="Elias M."/>
            <person name="Eslava A.P."/>
            <person name="Glaser F."/>
            <person name="Grimwood J."/>
            <person name="Gutierrez G."/>
            <person name="Heitman J."/>
            <person name="Henrissat B."/>
            <person name="Iturriaga E.A."/>
            <person name="Lang B.F."/>
            <person name="Lavin J.L."/>
            <person name="Lee S."/>
            <person name="Li W."/>
            <person name="Lindquist E."/>
            <person name="Lopez-Garcia S."/>
            <person name="Luque E.M."/>
            <person name="Marcos A.T."/>
            <person name="Martin J."/>
            <person name="McCluskey K."/>
            <person name="Medina H.R."/>
            <person name="Miralles-Duran A."/>
            <person name="Miyazaki A."/>
            <person name="Munoz-Torres E."/>
            <person name="Oguiza J.A."/>
            <person name="Ohm R."/>
            <person name="Olmedo M."/>
            <person name="Orejas M."/>
            <person name="Ortiz-Castellanos L."/>
            <person name="Pisabarro A.G."/>
            <person name="Rodriguez-Romero J."/>
            <person name="Ruiz-Herrera J."/>
            <person name="Ruiz-Vazquez R."/>
            <person name="Sanz C."/>
            <person name="Schackwitz W."/>
            <person name="Schmutz J."/>
            <person name="Shahriari M."/>
            <person name="Shelest E."/>
            <person name="Silva-Franco F."/>
            <person name="Soanes D."/>
            <person name="Syed K."/>
            <person name="Tagua V.G."/>
            <person name="Talbot N.J."/>
            <person name="Thon M."/>
            <person name="De vries R.P."/>
            <person name="Wiebenga A."/>
            <person name="Yadav J.S."/>
            <person name="Braun E.L."/>
            <person name="Baker S."/>
            <person name="Garre V."/>
            <person name="Horwitz B."/>
            <person name="Torres-Martinez S."/>
            <person name="Idnurm A."/>
            <person name="Herrera-Estrella A."/>
            <person name="Gabaldon T."/>
            <person name="Grigoriev I.V."/>
        </authorList>
    </citation>
    <scope>NUCLEOTIDE SEQUENCE [LARGE SCALE GENOMIC DNA]</scope>
    <source>
        <strain evidence="2">NRRL 1555(-)</strain>
    </source>
</reference>
<keyword evidence="2" id="KW-1185">Reference proteome</keyword>
<dbReference type="OrthoDB" id="3691720at2759"/>
<dbReference type="VEuPathDB" id="FungiDB:PHYBLDRAFT_69634"/>
<dbReference type="AlphaFoldDB" id="A0A162PNA4"/>
<proteinExistence type="predicted"/>
<evidence type="ECO:0008006" key="3">
    <source>
        <dbReference type="Google" id="ProtNLM"/>
    </source>
</evidence>